<sequence length="60" mass="6436">MIVRQNSLVIAAQGIVTRSGAKTAPQASWSRRIGEIEPGPANTPDAPSILEIDRDTHGVW</sequence>
<feature type="compositionally biased region" description="Basic and acidic residues" evidence="1">
    <location>
        <begin position="51"/>
        <end position="60"/>
    </location>
</feature>
<dbReference type="Proteomes" id="UP000539787">
    <property type="component" value="Unassembled WGS sequence"/>
</dbReference>
<proteinExistence type="predicted"/>
<reference evidence="2 3" key="1">
    <citation type="submission" date="2020-07" db="EMBL/GenBank/DDBJ databases">
        <authorList>
            <person name="Sun Q."/>
        </authorList>
    </citation>
    <scope>NUCLEOTIDE SEQUENCE [LARGE SCALE GENOMIC DNA]</scope>
    <source>
        <strain evidence="2 3">WYCCWR 11317</strain>
    </source>
</reference>
<accession>A0ABR6A1Z8</accession>
<feature type="region of interest" description="Disordered" evidence="1">
    <location>
        <begin position="20"/>
        <end position="60"/>
    </location>
</feature>
<name>A0ABR6A1Z8_9HYPH</name>
<evidence type="ECO:0000313" key="3">
    <source>
        <dbReference type="Proteomes" id="UP000539787"/>
    </source>
</evidence>
<organism evidence="2 3">
    <name type="scientific">Rhizobium changzhiense</name>
    <dbReference type="NCBI Taxonomy" id="2692317"/>
    <lineage>
        <taxon>Bacteria</taxon>
        <taxon>Pseudomonadati</taxon>
        <taxon>Pseudomonadota</taxon>
        <taxon>Alphaproteobacteria</taxon>
        <taxon>Hyphomicrobiales</taxon>
        <taxon>Rhizobiaceae</taxon>
        <taxon>Rhizobium/Agrobacterium group</taxon>
        <taxon>Rhizobium</taxon>
    </lineage>
</organism>
<keyword evidence="3" id="KW-1185">Reference proteome</keyword>
<evidence type="ECO:0000313" key="2">
    <source>
        <dbReference type="EMBL" id="MBA5800637.1"/>
    </source>
</evidence>
<protein>
    <submittedName>
        <fullName evidence="2">Uncharacterized protein</fullName>
    </submittedName>
</protein>
<comment type="caution">
    <text evidence="2">The sequence shown here is derived from an EMBL/GenBank/DDBJ whole genome shotgun (WGS) entry which is preliminary data.</text>
</comment>
<evidence type="ECO:0000256" key="1">
    <source>
        <dbReference type="SAM" id="MobiDB-lite"/>
    </source>
</evidence>
<dbReference type="RefSeq" id="WP_182208144.1">
    <property type="nucleotide sequence ID" value="NZ_JACGBJ010000001.1"/>
</dbReference>
<gene>
    <name evidence="2" type="ORF">HX902_03210</name>
</gene>
<dbReference type="EMBL" id="JACGBJ010000001">
    <property type="protein sequence ID" value="MBA5800637.1"/>
    <property type="molecule type" value="Genomic_DNA"/>
</dbReference>